<comment type="cofactor">
    <cofactor evidence="1">
        <name>heme</name>
        <dbReference type="ChEBI" id="CHEBI:30413"/>
    </cofactor>
</comment>
<keyword evidence="3 8" id="KW-0349">Heme</keyword>
<dbReference type="PROSITE" id="PS00086">
    <property type="entry name" value="CYTOCHROME_P450"/>
    <property type="match status" value="1"/>
</dbReference>
<organism evidence="9 10">
    <name type="scientific">Mycobacterium intracellulare 1956</name>
    <dbReference type="NCBI Taxonomy" id="1299331"/>
    <lineage>
        <taxon>Bacteria</taxon>
        <taxon>Bacillati</taxon>
        <taxon>Actinomycetota</taxon>
        <taxon>Actinomycetes</taxon>
        <taxon>Mycobacteriales</taxon>
        <taxon>Mycobacteriaceae</taxon>
        <taxon>Mycobacterium</taxon>
        <taxon>Mycobacterium avium complex (MAC)</taxon>
    </lineage>
</organism>
<dbReference type="AlphaFoldDB" id="X8CWA7"/>
<dbReference type="PATRIC" id="fig|1299331.3.peg.2593"/>
<reference evidence="9 10" key="1">
    <citation type="submission" date="2013-12" db="EMBL/GenBank/DDBJ databases">
        <authorList>
            <person name="Zelazny A."/>
            <person name="Olivier K."/>
            <person name="Holland S."/>
            <person name="Lenaerts A."/>
            <person name="Ordway D."/>
            <person name="DeGroote M.A."/>
            <person name="Parker T."/>
            <person name="Sizemore C."/>
            <person name="Tallon L.J."/>
            <person name="Sadzewicz L.K."/>
            <person name="Sengamalay N."/>
            <person name="Fraser C.M."/>
            <person name="Hine E."/>
            <person name="Shefchek K.A."/>
            <person name="Das S.P."/>
            <person name="Tettelin H."/>
        </authorList>
    </citation>
    <scope>NUCLEOTIDE SEQUENCE [LARGE SCALE GENOMIC DNA]</scope>
    <source>
        <strain evidence="9 10">1956</strain>
    </source>
</reference>
<dbReference type="GO" id="GO:0036199">
    <property type="term" value="F:cholest-4-en-3-one 26-monooxygenase activity"/>
    <property type="evidence" value="ECO:0007669"/>
    <property type="project" value="TreeGrafter"/>
</dbReference>
<dbReference type="GO" id="GO:0008395">
    <property type="term" value="F:steroid hydroxylase activity"/>
    <property type="evidence" value="ECO:0007669"/>
    <property type="project" value="TreeGrafter"/>
</dbReference>
<evidence type="ECO:0000256" key="2">
    <source>
        <dbReference type="ARBA" id="ARBA00010617"/>
    </source>
</evidence>
<dbReference type="GO" id="GO:0005506">
    <property type="term" value="F:iron ion binding"/>
    <property type="evidence" value="ECO:0007669"/>
    <property type="project" value="InterPro"/>
</dbReference>
<evidence type="ECO:0000256" key="8">
    <source>
        <dbReference type="RuleBase" id="RU000461"/>
    </source>
</evidence>
<proteinExistence type="inferred from homology"/>
<dbReference type="GO" id="GO:0006707">
    <property type="term" value="P:cholesterol catabolic process"/>
    <property type="evidence" value="ECO:0007669"/>
    <property type="project" value="TreeGrafter"/>
</dbReference>
<dbReference type="InterPro" id="IPR001128">
    <property type="entry name" value="Cyt_P450"/>
</dbReference>
<evidence type="ECO:0000256" key="5">
    <source>
        <dbReference type="ARBA" id="ARBA00023002"/>
    </source>
</evidence>
<keyword evidence="5 8" id="KW-0560">Oxidoreductase</keyword>
<dbReference type="Pfam" id="PF00067">
    <property type="entry name" value="p450"/>
    <property type="match status" value="1"/>
</dbReference>
<dbReference type="SUPFAM" id="SSF48264">
    <property type="entry name" value="Cytochrome P450"/>
    <property type="match status" value="1"/>
</dbReference>
<dbReference type="EMBL" id="JAOG01000001">
    <property type="protein sequence ID" value="EUA59515.1"/>
    <property type="molecule type" value="Genomic_DNA"/>
</dbReference>
<name>X8CWA7_MYCIT</name>
<dbReference type="GO" id="GO:0020037">
    <property type="term" value="F:heme binding"/>
    <property type="evidence" value="ECO:0007669"/>
    <property type="project" value="InterPro"/>
</dbReference>
<dbReference type="PANTHER" id="PTHR46696">
    <property type="entry name" value="P450, PUTATIVE (EUROFUNG)-RELATED"/>
    <property type="match status" value="1"/>
</dbReference>
<evidence type="ECO:0000256" key="6">
    <source>
        <dbReference type="ARBA" id="ARBA00023004"/>
    </source>
</evidence>
<comment type="caution">
    <text evidence="9">The sequence shown here is derived from an EMBL/GenBank/DDBJ whole genome shotgun (WGS) entry which is preliminary data.</text>
</comment>
<dbReference type="InterPro" id="IPR036396">
    <property type="entry name" value="Cyt_P450_sf"/>
</dbReference>
<dbReference type="InterPro" id="IPR017972">
    <property type="entry name" value="Cyt_P450_CS"/>
</dbReference>
<evidence type="ECO:0000256" key="1">
    <source>
        <dbReference type="ARBA" id="ARBA00001971"/>
    </source>
</evidence>
<evidence type="ECO:0000313" key="9">
    <source>
        <dbReference type="EMBL" id="EUA59515.1"/>
    </source>
</evidence>
<keyword evidence="4 8" id="KW-0479">Metal-binding</keyword>
<sequence length="315" mass="34288">MSAVFTPRAVAALRERVEQTAADLLERLTGESGVVDIVGRYCAQLPVSIISEILGVPESDRPRVLEFGELAAPSLDIGLPWRQYRSVQDGIAGFSSWLAEHLQRLRREPSDNVMSQLIQTAESGSAETYLNENELQAIAGLVLAAGFETTVNLLGNGIRTLLDAPEHLDALRRRPELWPNAVEEILRLESPVQLTARMARGDVEIAGHQVARGDLVLVYLAAANRDPAVFSDPHRFDIERPNAGRHLAFSGGRHFCLGAALARAEGEVGLRTFFDRFPEVRAAGAGSRRETRVLRGWSSLPVALGPARSMAAAES</sequence>
<evidence type="ECO:0000256" key="7">
    <source>
        <dbReference type="ARBA" id="ARBA00023033"/>
    </source>
</evidence>
<keyword evidence="6 8" id="KW-0408">Iron</keyword>
<keyword evidence="7 8" id="KW-0503">Monooxygenase</keyword>
<accession>X8CWA7</accession>
<gene>
    <name evidence="9" type="ORF">I550_2663</name>
</gene>
<dbReference type="Gene3D" id="1.10.630.10">
    <property type="entry name" value="Cytochrome P450"/>
    <property type="match status" value="1"/>
</dbReference>
<evidence type="ECO:0000256" key="3">
    <source>
        <dbReference type="ARBA" id="ARBA00022617"/>
    </source>
</evidence>
<dbReference type="CDD" id="cd20625">
    <property type="entry name" value="CYP164-like"/>
    <property type="match status" value="1"/>
</dbReference>
<evidence type="ECO:0000256" key="4">
    <source>
        <dbReference type="ARBA" id="ARBA00022723"/>
    </source>
</evidence>
<dbReference type="PRINTS" id="PR00385">
    <property type="entry name" value="P450"/>
</dbReference>
<dbReference type="Proteomes" id="UP000020825">
    <property type="component" value="Unassembled WGS sequence"/>
</dbReference>
<evidence type="ECO:0000313" key="10">
    <source>
        <dbReference type="Proteomes" id="UP000020825"/>
    </source>
</evidence>
<protein>
    <submittedName>
        <fullName evidence="9">Cytochrome P450 family protein</fullName>
    </submittedName>
</protein>
<comment type="similarity">
    <text evidence="2 8">Belongs to the cytochrome P450 family.</text>
</comment>
<dbReference type="InterPro" id="IPR002397">
    <property type="entry name" value="Cyt_P450_B"/>
</dbReference>
<dbReference type="PRINTS" id="PR00359">
    <property type="entry name" value="BP450"/>
</dbReference>
<dbReference type="PANTHER" id="PTHR46696:SF4">
    <property type="entry name" value="BIOTIN BIOSYNTHESIS CYTOCHROME P450"/>
    <property type="match status" value="1"/>
</dbReference>